<dbReference type="Gene3D" id="2.60.40.1090">
    <property type="entry name" value="Fimbrial-type adhesion domain"/>
    <property type="match status" value="1"/>
</dbReference>
<dbReference type="Pfam" id="PF00419">
    <property type="entry name" value="Fimbrial"/>
    <property type="match status" value="1"/>
</dbReference>
<evidence type="ECO:0000313" key="7">
    <source>
        <dbReference type="EMBL" id="MCC8364552.1"/>
    </source>
</evidence>
<dbReference type="PROSITE" id="PS51257">
    <property type="entry name" value="PROKAR_LIPOPROTEIN"/>
    <property type="match status" value="1"/>
</dbReference>
<comment type="caution">
    <text evidence="7">The sequence shown here is derived from an EMBL/GenBank/DDBJ whole genome shotgun (WGS) entry which is preliminary data.</text>
</comment>
<comment type="subcellular location">
    <subcellularLocation>
        <location evidence="1">Fimbrium</location>
    </subcellularLocation>
</comment>
<evidence type="ECO:0000256" key="1">
    <source>
        <dbReference type="ARBA" id="ARBA00004561"/>
    </source>
</evidence>
<dbReference type="InterPro" id="IPR000259">
    <property type="entry name" value="Adhesion_dom_fimbrial"/>
</dbReference>
<dbReference type="Proteomes" id="UP001165293">
    <property type="component" value="Unassembled WGS sequence"/>
</dbReference>
<evidence type="ECO:0000256" key="4">
    <source>
        <dbReference type="ARBA" id="ARBA00023263"/>
    </source>
</evidence>
<evidence type="ECO:0000256" key="3">
    <source>
        <dbReference type="ARBA" id="ARBA00022729"/>
    </source>
</evidence>
<name>A0ABS8JLX2_9GAMM</name>
<reference evidence="7" key="1">
    <citation type="submission" date="2021-10" db="EMBL/GenBank/DDBJ databases">
        <authorList>
            <person name="Lyu M."/>
            <person name="Wang X."/>
            <person name="Meng X."/>
            <person name="Xu K."/>
        </authorList>
    </citation>
    <scope>NUCLEOTIDE SEQUENCE</scope>
    <source>
        <strain evidence="7">A6</strain>
    </source>
</reference>
<evidence type="ECO:0000256" key="2">
    <source>
        <dbReference type="ARBA" id="ARBA00006671"/>
    </source>
</evidence>
<comment type="similarity">
    <text evidence="2">Belongs to the fimbrial protein family.</text>
</comment>
<dbReference type="RefSeq" id="WP_230528349.1">
    <property type="nucleotide sequence ID" value="NZ_JAJGAK010000005.1"/>
</dbReference>
<dbReference type="SUPFAM" id="SSF49401">
    <property type="entry name" value="Bacterial adhesins"/>
    <property type="match status" value="1"/>
</dbReference>
<keyword evidence="4" id="KW-0281">Fimbrium</keyword>
<accession>A0ABS8JLX2</accession>
<keyword evidence="8" id="KW-1185">Reference proteome</keyword>
<feature type="chain" id="PRO_5046859631" evidence="5">
    <location>
        <begin position="26"/>
        <end position="176"/>
    </location>
</feature>
<evidence type="ECO:0000259" key="6">
    <source>
        <dbReference type="Pfam" id="PF00419"/>
    </source>
</evidence>
<dbReference type="PANTHER" id="PTHR33420:SF3">
    <property type="entry name" value="FIMBRIAL SUBUNIT ELFA"/>
    <property type="match status" value="1"/>
</dbReference>
<dbReference type="InterPro" id="IPR050263">
    <property type="entry name" value="Bact_Fimbrial_Adh_Pro"/>
</dbReference>
<gene>
    <name evidence="7" type="ORF">LK996_15885</name>
</gene>
<evidence type="ECO:0000313" key="8">
    <source>
        <dbReference type="Proteomes" id="UP001165293"/>
    </source>
</evidence>
<keyword evidence="3 5" id="KW-0732">Signal</keyword>
<organism evidence="7 8">
    <name type="scientific">Noviluteimonas lactosilytica</name>
    <dbReference type="NCBI Taxonomy" id="2888523"/>
    <lineage>
        <taxon>Bacteria</taxon>
        <taxon>Pseudomonadati</taxon>
        <taxon>Pseudomonadota</taxon>
        <taxon>Gammaproteobacteria</taxon>
        <taxon>Lysobacterales</taxon>
        <taxon>Lysobacteraceae</taxon>
        <taxon>Noviluteimonas</taxon>
    </lineage>
</organism>
<dbReference type="InterPro" id="IPR008966">
    <property type="entry name" value="Adhesion_dom_sf"/>
</dbReference>
<feature type="signal peptide" evidence="5">
    <location>
        <begin position="1"/>
        <end position="25"/>
    </location>
</feature>
<proteinExistence type="inferred from homology"/>
<dbReference type="InterPro" id="IPR036937">
    <property type="entry name" value="Adhesion_dom_fimbrial_sf"/>
</dbReference>
<dbReference type="EMBL" id="JAJGAK010000005">
    <property type="protein sequence ID" value="MCC8364552.1"/>
    <property type="molecule type" value="Genomic_DNA"/>
</dbReference>
<evidence type="ECO:0000256" key="5">
    <source>
        <dbReference type="SAM" id="SignalP"/>
    </source>
</evidence>
<protein>
    <submittedName>
        <fullName evidence="7">Type 1 fimbrial protein</fullName>
    </submittedName>
</protein>
<feature type="domain" description="Fimbrial-type adhesion" evidence="6">
    <location>
        <begin position="30"/>
        <end position="175"/>
    </location>
</feature>
<sequence length="176" mass="18310">MRIKPLFLAAPLFAAACLAAPQASADNGTITFNGQLTDSTCEVRGGMTGSPSFSVQLPTISAASLAPGETLGHTFFRMELQNCAAVANGVKAYFESGSTVDPNLGTLPTNLTGVHLALFDADSTPIDIGSEAQRTDNTLYQPGDAMHYQVAYRNVGAVPATPGLLAANATYSLHYP</sequence>
<dbReference type="PANTHER" id="PTHR33420">
    <property type="entry name" value="FIMBRIAL SUBUNIT ELFA-RELATED"/>
    <property type="match status" value="1"/>
</dbReference>